<dbReference type="Proteomes" id="UP000193922">
    <property type="component" value="Unassembled WGS sequence"/>
</dbReference>
<dbReference type="GeneID" id="63800344"/>
<sequence length="501" mass="56344">MFDHPKNINDLADGDILRQILLCASNDVLHENYGMDTYCQIMMLALVCRRWMQQLKQQLCQTAIVERQKMHPDATQAGQPAIYGVSSNIPFILRSQQSAATRRLMIIGIFSGSAFPLVDALDQLHFSSGTWSAMESLRFKSYIAPNKYLPSIVSTRHTSDYLLRNIPNIAEIADKESTVGGPQRFLISMLVSARLPKLRLLQLHQPQLGLDAPSCSPENITGLTLSAPVVLRHRMHLPRIMATQLQYLSIYLVDGSFPWTYFTDSSHGSIVFSYLERLRLEFAENEVPPVAVSSEGMILVFPRLRELDIQGALAVYTDFYSLFVASPVQSLVLHESVDRWDALDVRILKKVKALDLHLARGNGHLGDRDQSIFSMLALASPVLQDARLDIPRLCLLPGQQTNWPLLQCLHIVADCVELRAVEVLIIQLPRLWHLQIDCFTTECSYGMPLAELALLATHCRLQVIEIKTAAPIDEPGTEWLQRLAHVIPSLMDVQIRTKLPA</sequence>
<accession>A0A1Y1W8N4</accession>
<dbReference type="RefSeq" id="XP_040743284.1">
    <property type="nucleotide sequence ID" value="XM_040883696.1"/>
</dbReference>
<name>A0A1Y1W8N4_9FUNG</name>
<gene>
    <name evidence="1" type="ORF">DL89DRAFT_163520</name>
</gene>
<proteinExistence type="predicted"/>
<reference evidence="1 2" key="1">
    <citation type="submission" date="2016-07" db="EMBL/GenBank/DDBJ databases">
        <title>Pervasive Adenine N6-methylation of Active Genes in Fungi.</title>
        <authorList>
            <consortium name="DOE Joint Genome Institute"/>
            <person name="Mondo S.J."/>
            <person name="Dannebaum R.O."/>
            <person name="Kuo R.C."/>
            <person name="Labutti K."/>
            <person name="Haridas S."/>
            <person name="Kuo A."/>
            <person name="Salamov A."/>
            <person name="Ahrendt S.R."/>
            <person name="Lipzen A."/>
            <person name="Sullivan W."/>
            <person name="Andreopoulos W.B."/>
            <person name="Clum A."/>
            <person name="Lindquist E."/>
            <person name="Daum C."/>
            <person name="Ramamoorthy G.K."/>
            <person name="Gryganskyi A."/>
            <person name="Culley D."/>
            <person name="Magnuson J.K."/>
            <person name="James T.Y."/>
            <person name="O'Malley M.A."/>
            <person name="Stajich J.E."/>
            <person name="Spatafora J.W."/>
            <person name="Visel A."/>
            <person name="Grigoriev I.V."/>
        </authorList>
    </citation>
    <scope>NUCLEOTIDE SEQUENCE [LARGE SCALE GENOMIC DNA]</scope>
    <source>
        <strain evidence="1 2">ATCC 12442</strain>
    </source>
</reference>
<evidence type="ECO:0000313" key="1">
    <source>
        <dbReference type="EMBL" id="ORX69596.1"/>
    </source>
</evidence>
<dbReference type="EMBL" id="MCFD01000007">
    <property type="protein sequence ID" value="ORX69596.1"/>
    <property type="molecule type" value="Genomic_DNA"/>
</dbReference>
<protein>
    <recommendedName>
        <fullName evidence="3">F-box domain-containing protein</fullName>
    </recommendedName>
</protein>
<dbReference type="AlphaFoldDB" id="A0A1Y1W8N4"/>
<organism evidence="1 2">
    <name type="scientific">Linderina pennispora</name>
    <dbReference type="NCBI Taxonomy" id="61395"/>
    <lineage>
        <taxon>Eukaryota</taxon>
        <taxon>Fungi</taxon>
        <taxon>Fungi incertae sedis</taxon>
        <taxon>Zoopagomycota</taxon>
        <taxon>Kickxellomycotina</taxon>
        <taxon>Kickxellomycetes</taxon>
        <taxon>Kickxellales</taxon>
        <taxon>Kickxellaceae</taxon>
        <taxon>Linderina</taxon>
    </lineage>
</organism>
<evidence type="ECO:0008006" key="3">
    <source>
        <dbReference type="Google" id="ProtNLM"/>
    </source>
</evidence>
<evidence type="ECO:0000313" key="2">
    <source>
        <dbReference type="Proteomes" id="UP000193922"/>
    </source>
</evidence>
<dbReference type="OrthoDB" id="5520676at2759"/>
<comment type="caution">
    <text evidence="1">The sequence shown here is derived from an EMBL/GenBank/DDBJ whole genome shotgun (WGS) entry which is preliminary data.</text>
</comment>
<keyword evidence="2" id="KW-1185">Reference proteome</keyword>